<keyword evidence="3" id="KW-1185">Reference proteome</keyword>
<sequence>MVVRHKCADGALPVPRSGGARTPEYLHICAMWVSDSFKTVLEVHYCGQHRGTGASYSHLKGTSGENHSH</sequence>
<dbReference type="Proteomes" id="UP000004578">
    <property type="component" value="Unassembled WGS sequence"/>
</dbReference>
<dbReference type="PATRIC" id="fig|1125717.3.peg.1506"/>
<reference evidence="2 3" key="1">
    <citation type="submission" date="2012-05" db="EMBL/GenBank/DDBJ databases">
        <authorList>
            <person name="Harkins D.M."/>
            <person name="Madupu R."/>
            <person name="Durkin A.S."/>
            <person name="Torralba M."/>
            <person name="Methe B."/>
            <person name="Sutton G.G."/>
            <person name="Nelson K.E."/>
        </authorList>
    </citation>
    <scope>NUCLEOTIDE SEQUENCE [LARGE SCALE GENOMIC DNA]</scope>
    <source>
        <strain evidence="2 3">F0490</strain>
    </source>
</reference>
<evidence type="ECO:0000313" key="3">
    <source>
        <dbReference type="Proteomes" id="UP000004578"/>
    </source>
</evidence>
<comment type="caution">
    <text evidence="2">The sequence shown here is derived from an EMBL/GenBank/DDBJ whole genome shotgun (WGS) entry which is preliminary data.</text>
</comment>
<name>J0N8D7_9ACTO</name>
<accession>J0N8D7</accession>
<feature type="region of interest" description="Disordered" evidence="1">
    <location>
        <begin position="50"/>
        <end position="69"/>
    </location>
</feature>
<gene>
    <name evidence="2" type="ORF">HMPREF1317_0353</name>
</gene>
<evidence type="ECO:0000313" key="2">
    <source>
        <dbReference type="EMBL" id="EJF40787.1"/>
    </source>
</evidence>
<dbReference type="AlphaFoldDB" id="J0N8D7"/>
<dbReference type="EMBL" id="AKFS01000241">
    <property type="protein sequence ID" value="EJF40787.1"/>
    <property type="molecule type" value="Genomic_DNA"/>
</dbReference>
<protein>
    <submittedName>
        <fullName evidence="2">Uncharacterized protein</fullName>
    </submittedName>
</protein>
<evidence type="ECO:0000256" key="1">
    <source>
        <dbReference type="SAM" id="MobiDB-lite"/>
    </source>
</evidence>
<proteinExistence type="predicted"/>
<organism evidence="2 3">
    <name type="scientific">Schaalia georgiae F0490</name>
    <dbReference type="NCBI Taxonomy" id="1125717"/>
    <lineage>
        <taxon>Bacteria</taxon>
        <taxon>Bacillati</taxon>
        <taxon>Actinomycetota</taxon>
        <taxon>Actinomycetes</taxon>
        <taxon>Actinomycetales</taxon>
        <taxon>Actinomycetaceae</taxon>
        <taxon>Schaalia</taxon>
    </lineage>
</organism>